<comment type="caution">
    <text evidence="3">The sequence shown here is derived from an EMBL/GenBank/DDBJ whole genome shotgun (WGS) entry which is preliminary data.</text>
</comment>
<protein>
    <recommendedName>
        <fullName evidence="2">F-box domain-containing protein</fullName>
    </recommendedName>
</protein>
<sequence length="478" mass="53776">MPHQNDALRQNDDDGHSSEPASVPVARVPPEILCDIFGYFTSRDSLDEYRELANLRKADLLRLARVCSHWHTLVMGTPALWSEIEVTSSYWSWKSQTRCIRALKACLDRSVEHPLALRLNLGGTDSNLLRPLIKNLADHSERWQCLSLSIEPNKAELLRLVKGKLGTLQELSLQFVYGNYDVDIQDRIDIFENAPKLRHVLLYSLPNRHFLRLPLKQLSSFTFQDNGTKGFLDVMRNLSAPGATFKFQHTWPRNALCQFPLALTTSGISAFIVELASASIPQRLVELLGAVLDSLIFTNLHTLDVLRKGPGFPPTFWPVDQFEALARRSAFQNTLRSLDLLAVCITQDELLRSLAALGSLESLSIADHPIIRSQQCALLTDALLSQLTWSPDGADSHSRAHLVPRLNRLHCDALFRFTPQVYRDFIASRIAAGAGGAPFENSLFRMRDASSEVADRVIGELKPMVRERTLRLEYSSET</sequence>
<gene>
    <name evidence="3" type="ORF">GGX14DRAFT_699233</name>
</gene>
<dbReference type="InterPro" id="IPR001810">
    <property type="entry name" value="F-box_dom"/>
</dbReference>
<dbReference type="EMBL" id="JARJCW010000055">
    <property type="protein sequence ID" value="KAJ7202421.1"/>
    <property type="molecule type" value="Genomic_DNA"/>
</dbReference>
<organism evidence="3 4">
    <name type="scientific">Mycena pura</name>
    <dbReference type="NCBI Taxonomy" id="153505"/>
    <lineage>
        <taxon>Eukaryota</taxon>
        <taxon>Fungi</taxon>
        <taxon>Dikarya</taxon>
        <taxon>Basidiomycota</taxon>
        <taxon>Agaricomycotina</taxon>
        <taxon>Agaricomycetes</taxon>
        <taxon>Agaricomycetidae</taxon>
        <taxon>Agaricales</taxon>
        <taxon>Marasmiineae</taxon>
        <taxon>Mycenaceae</taxon>
        <taxon>Mycena</taxon>
    </lineage>
</organism>
<evidence type="ECO:0000313" key="4">
    <source>
        <dbReference type="Proteomes" id="UP001219525"/>
    </source>
</evidence>
<dbReference type="Pfam" id="PF12937">
    <property type="entry name" value="F-box-like"/>
    <property type="match status" value="1"/>
</dbReference>
<proteinExistence type="predicted"/>
<dbReference type="Gene3D" id="3.80.10.10">
    <property type="entry name" value="Ribonuclease Inhibitor"/>
    <property type="match status" value="1"/>
</dbReference>
<evidence type="ECO:0000259" key="2">
    <source>
        <dbReference type="PROSITE" id="PS50181"/>
    </source>
</evidence>
<dbReference type="InterPro" id="IPR036047">
    <property type="entry name" value="F-box-like_dom_sf"/>
</dbReference>
<dbReference type="PROSITE" id="PS50181">
    <property type="entry name" value="FBOX"/>
    <property type="match status" value="1"/>
</dbReference>
<keyword evidence="4" id="KW-1185">Reference proteome</keyword>
<feature type="domain" description="F-box" evidence="2">
    <location>
        <begin position="22"/>
        <end position="84"/>
    </location>
</feature>
<evidence type="ECO:0000256" key="1">
    <source>
        <dbReference type="SAM" id="MobiDB-lite"/>
    </source>
</evidence>
<dbReference type="SUPFAM" id="SSF81383">
    <property type="entry name" value="F-box domain"/>
    <property type="match status" value="1"/>
</dbReference>
<reference evidence="3" key="1">
    <citation type="submission" date="2023-03" db="EMBL/GenBank/DDBJ databases">
        <title>Massive genome expansion in bonnet fungi (Mycena s.s.) driven by repeated elements and novel gene families across ecological guilds.</title>
        <authorList>
            <consortium name="Lawrence Berkeley National Laboratory"/>
            <person name="Harder C.B."/>
            <person name="Miyauchi S."/>
            <person name="Viragh M."/>
            <person name="Kuo A."/>
            <person name="Thoen E."/>
            <person name="Andreopoulos B."/>
            <person name="Lu D."/>
            <person name="Skrede I."/>
            <person name="Drula E."/>
            <person name="Henrissat B."/>
            <person name="Morin E."/>
            <person name="Kohler A."/>
            <person name="Barry K."/>
            <person name="LaButti K."/>
            <person name="Morin E."/>
            <person name="Salamov A."/>
            <person name="Lipzen A."/>
            <person name="Mereny Z."/>
            <person name="Hegedus B."/>
            <person name="Baldrian P."/>
            <person name="Stursova M."/>
            <person name="Weitz H."/>
            <person name="Taylor A."/>
            <person name="Grigoriev I.V."/>
            <person name="Nagy L.G."/>
            <person name="Martin F."/>
            <person name="Kauserud H."/>
        </authorList>
    </citation>
    <scope>NUCLEOTIDE SEQUENCE</scope>
    <source>
        <strain evidence="3">9144</strain>
    </source>
</reference>
<dbReference type="InterPro" id="IPR032675">
    <property type="entry name" value="LRR_dom_sf"/>
</dbReference>
<accession>A0AAD6Y6U3</accession>
<feature type="region of interest" description="Disordered" evidence="1">
    <location>
        <begin position="1"/>
        <end position="23"/>
    </location>
</feature>
<name>A0AAD6Y6U3_9AGAR</name>
<evidence type="ECO:0000313" key="3">
    <source>
        <dbReference type="EMBL" id="KAJ7202421.1"/>
    </source>
</evidence>
<dbReference type="AlphaFoldDB" id="A0AAD6Y6U3"/>
<dbReference type="Proteomes" id="UP001219525">
    <property type="component" value="Unassembled WGS sequence"/>
</dbReference>